<gene>
    <name evidence="1" type="ORF">HNO88_002585</name>
</gene>
<sequence>MLIIEVDDINPEPHEADLARLTDKVGRPLIPRKLPSALRTFPNLVAITTRSRCMWIARPSSSLLIDAIHFGRVEQRHAALQRDVDDATAAASSRPA</sequence>
<evidence type="ECO:0000313" key="1">
    <source>
        <dbReference type="EMBL" id="MBB4859256.1"/>
    </source>
</evidence>
<proteinExistence type="predicted"/>
<name>A0A7W7KAL8_9SPHN</name>
<dbReference type="Proteomes" id="UP000555448">
    <property type="component" value="Unassembled WGS sequence"/>
</dbReference>
<reference evidence="1 2" key="1">
    <citation type="submission" date="2020-08" db="EMBL/GenBank/DDBJ databases">
        <title>Functional genomics of gut bacteria from endangered species of beetles.</title>
        <authorList>
            <person name="Carlos-Shanley C."/>
        </authorList>
    </citation>
    <scope>NUCLEOTIDE SEQUENCE [LARGE SCALE GENOMIC DNA]</scope>
    <source>
        <strain evidence="1 2">S00245</strain>
    </source>
</reference>
<dbReference type="EMBL" id="JACHLR010000010">
    <property type="protein sequence ID" value="MBB4859256.1"/>
    <property type="molecule type" value="Genomic_DNA"/>
</dbReference>
<accession>A0A7W7KAL8</accession>
<comment type="caution">
    <text evidence="1">The sequence shown here is derived from an EMBL/GenBank/DDBJ whole genome shotgun (WGS) entry which is preliminary data.</text>
</comment>
<dbReference type="AlphaFoldDB" id="A0A7W7KAL8"/>
<keyword evidence="2" id="KW-1185">Reference proteome</keyword>
<protein>
    <submittedName>
        <fullName evidence="1">Uncharacterized protein</fullName>
    </submittedName>
</protein>
<organism evidence="1 2">
    <name type="scientific">Novosphingobium chloroacetimidivorans</name>
    <dbReference type="NCBI Taxonomy" id="1428314"/>
    <lineage>
        <taxon>Bacteria</taxon>
        <taxon>Pseudomonadati</taxon>
        <taxon>Pseudomonadota</taxon>
        <taxon>Alphaproteobacteria</taxon>
        <taxon>Sphingomonadales</taxon>
        <taxon>Sphingomonadaceae</taxon>
        <taxon>Novosphingobium</taxon>
    </lineage>
</organism>
<evidence type="ECO:0000313" key="2">
    <source>
        <dbReference type="Proteomes" id="UP000555448"/>
    </source>
</evidence>